<evidence type="ECO:0000256" key="9">
    <source>
        <dbReference type="HAMAP-Rule" id="MF_00624"/>
    </source>
</evidence>
<dbReference type="EC" id="2.7.7.27" evidence="9"/>
<dbReference type="PROSITE" id="PS00808">
    <property type="entry name" value="ADP_GLC_PYROPHOSPH_1"/>
    <property type="match status" value="1"/>
</dbReference>
<feature type="binding site" evidence="9">
    <location>
        <position position="98"/>
    </location>
    <ligand>
        <name>alpha-D-glucose 1-phosphate</name>
        <dbReference type="ChEBI" id="CHEBI:58601"/>
    </ligand>
</feature>
<dbReference type="SUPFAM" id="SSF53448">
    <property type="entry name" value="Nucleotide-diphospho-sugar transferases"/>
    <property type="match status" value="1"/>
</dbReference>
<keyword evidence="5 9" id="KW-0547">Nucleotide-binding</keyword>
<evidence type="ECO:0000259" key="12">
    <source>
        <dbReference type="Pfam" id="PF24894"/>
    </source>
</evidence>
<dbReference type="InterPro" id="IPR023049">
    <property type="entry name" value="GlgC_bac"/>
</dbReference>
<dbReference type="CDD" id="cd02508">
    <property type="entry name" value="ADP_Glucose_PP"/>
    <property type="match status" value="1"/>
</dbReference>
<evidence type="ECO:0000313" key="13">
    <source>
        <dbReference type="EMBL" id="APZ92985.1"/>
    </source>
</evidence>
<keyword evidence="14" id="KW-1185">Reference proteome</keyword>
<comment type="pathway">
    <text evidence="9">Glycan biosynthesis; glycogen biosynthesis.</text>
</comment>
<name>A0A1P8WFZ8_9PLAN</name>
<accession>A0A1P8WFZ8</accession>
<dbReference type="Proteomes" id="UP000187735">
    <property type="component" value="Chromosome"/>
</dbReference>
<dbReference type="HAMAP" id="MF_00624">
    <property type="entry name" value="GlgC"/>
    <property type="match status" value="1"/>
</dbReference>
<evidence type="ECO:0000256" key="2">
    <source>
        <dbReference type="ARBA" id="ARBA00022600"/>
    </source>
</evidence>
<dbReference type="EMBL" id="CP017641">
    <property type="protein sequence ID" value="APZ92985.1"/>
    <property type="molecule type" value="Genomic_DNA"/>
</dbReference>
<dbReference type="SUPFAM" id="SSF51161">
    <property type="entry name" value="Trimeric LpxA-like enzymes"/>
    <property type="match status" value="1"/>
</dbReference>
<dbReference type="CDD" id="cd04651">
    <property type="entry name" value="LbH_G1P_AT_C"/>
    <property type="match status" value="1"/>
</dbReference>
<dbReference type="NCBIfam" id="NF002023">
    <property type="entry name" value="PRK00844.1"/>
    <property type="match status" value="1"/>
</dbReference>
<feature type="region of interest" description="Disordered" evidence="10">
    <location>
        <begin position="413"/>
        <end position="432"/>
    </location>
</feature>
<dbReference type="Gene3D" id="3.90.550.10">
    <property type="entry name" value="Spore Coat Polysaccharide Biosynthesis Protein SpsA, Chain A"/>
    <property type="match status" value="1"/>
</dbReference>
<dbReference type="InterPro" id="IPR011004">
    <property type="entry name" value="Trimer_LpxA-like_sf"/>
</dbReference>
<proteinExistence type="inferred from homology"/>
<feature type="domain" description="Glucose-1-phosphate adenylyltransferase/Bifunctional protein GlmU-like C-terminal hexapeptide" evidence="12">
    <location>
        <begin position="296"/>
        <end position="399"/>
    </location>
</feature>
<evidence type="ECO:0000256" key="4">
    <source>
        <dbReference type="ARBA" id="ARBA00022695"/>
    </source>
</evidence>
<dbReference type="PANTHER" id="PTHR43523">
    <property type="entry name" value="GLUCOSE-1-PHOSPHATE ADENYLYLTRANSFERASE-RELATED"/>
    <property type="match status" value="1"/>
</dbReference>
<evidence type="ECO:0000256" key="5">
    <source>
        <dbReference type="ARBA" id="ARBA00022741"/>
    </source>
</evidence>
<dbReference type="AlphaFoldDB" id="A0A1P8WFZ8"/>
<dbReference type="InterPro" id="IPR005836">
    <property type="entry name" value="ADP_Glu_pyroP_CS"/>
</dbReference>
<dbReference type="InterPro" id="IPR011831">
    <property type="entry name" value="ADP-Glc_PPase"/>
</dbReference>
<dbReference type="PROSITE" id="PS00810">
    <property type="entry name" value="ADP_GLC_PYROPHOSPH_3"/>
    <property type="match status" value="1"/>
</dbReference>
<keyword evidence="7 9" id="KW-0320">Glycogen biosynthesis</keyword>
<dbReference type="STRING" id="1891926.Fuma_02597"/>
<evidence type="ECO:0000256" key="8">
    <source>
        <dbReference type="ARBA" id="ARBA00023277"/>
    </source>
</evidence>
<protein>
    <recommendedName>
        <fullName evidence="9">Glucose-1-phosphate adenylyltransferase</fullName>
        <ecNumber evidence="9">2.7.7.27</ecNumber>
    </recommendedName>
    <alternativeName>
        <fullName evidence="9">ADP-glucose pyrophosphorylase</fullName>
        <shortName evidence="9">ADPGlc PPase</shortName>
    </alternativeName>
    <alternativeName>
        <fullName evidence="9">ADP-glucose synthase</fullName>
    </alternativeName>
</protein>
<dbReference type="GO" id="GO:0008878">
    <property type="term" value="F:glucose-1-phosphate adenylyltransferase activity"/>
    <property type="evidence" value="ECO:0007669"/>
    <property type="project" value="UniProtKB-UniRule"/>
</dbReference>
<dbReference type="NCBIfam" id="TIGR02091">
    <property type="entry name" value="glgC"/>
    <property type="match status" value="1"/>
</dbReference>
<comment type="function">
    <text evidence="9">Involved in the biosynthesis of ADP-glucose, a building block required for the elongation reactions to produce glycogen. Catalyzes the reaction between ATP and alpha-D-glucose 1-phosphate (G1P) to produce pyrophosphate and ADP-Glc.</text>
</comment>
<evidence type="ECO:0000313" key="14">
    <source>
        <dbReference type="Proteomes" id="UP000187735"/>
    </source>
</evidence>
<keyword evidence="8 9" id="KW-0119">Carbohydrate metabolism</keyword>
<comment type="subunit">
    <text evidence="9">Homotetramer.</text>
</comment>
<feature type="site" description="Could play a key role in the communication between the regulatory and the substrate sites" evidence="9">
    <location>
        <position position="59"/>
    </location>
</feature>
<organism evidence="13 14">
    <name type="scientific">Fuerstiella marisgermanici</name>
    <dbReference type="NCBI Taxonomy" id="1891926"/>
    <lineage>
        <taxon>Bacteria</taxon>
        <taxon>Pseudomonadati</taxon>
        <taxon>Planctomycetota</taxon>
        <taxon>Planctomycetia</taxon>
        <taxon>Planctomycetales</taxon>
        <taxon>Planctomycetaceae</taxon>
        <taxon>Fuerstiella</taxon>
    </lineage>
</organism>
<dbReference type="GO" id="GO:0005524">
    <property type="term" value="F:ATP binding"/>
    <property type="evidence" value="ECO:0007669"/>
    <property type="project" value="UniProtKB-KW"/>
</dbReference>
<keyword evidence="3 9" id="KW-0808">Transferase</keyword>
<keyword evidence="6 9" id="KW-0067">ATP-binding</keyword>
<feature type="binding site" evidence="9">
    <location>
        <position position="196"/>
    </location>
    <ligand>
        <name>alpha-D-glucose 1-phosphate</name>
        <dbReference type="ChEBI" id="CHEBI:58601"/>
    </ligand>
</feature>
<feature type="domain" description="Nucleotidyl transferase" evidence="11">
    <location>
        <begin position="7"/>
        <end position="273"/>
    </location>
</feature>
<dbReference type="RefSeq" id="WP_083732019.1">
    <property type="nucleotide sequence ID" value="NZ_CP017641.1"/>
</dbReference>
<feature type="binding site" evidence="9">
    <location>
        <position position="163"/>
    </location>
    <ligand>
        <name>alpha-D-glucose 1-phosphate</name>
        <dbReference type="ChEBI" id="CHEBI:58601"/>
    </ligand>
</feature>
<reference evidence="13 14" key="1">
    <citation type="journal article" date="2016" name="Front. Microbiol.">
        <title>Fuerstia marisgermanicae gen. nov., sp. nov., an Unusual Member of the Phylum Planctomycetes from the German Wadden Sea.</title>
        <authorList>
            <person name="Kohn T."/>
            <person name="Heuer A."/>
            <person name="Jogler M."/>
            <person name="Vollmers J."/>
            <person name="Boedeker C."/>
            <person name="Bunk B."/>
            <person name="Rast P."/>
            <person name="Borchert D."/>
            <person name="Glockner I."/>
            <person name="Freese H.M."/>
            <person name="Klenk H.P."/>
            <person name="Overmann J."/>
            <person name="Kaster A.K."/>
            <person name="Rohde M."/>
            <person name="Wiegand S."/>
            <person name="Jogler C."/>
        </authorList>
    </citation>
    <scope>NUCLEOTIDE SEQUENCE [LARGE SCALE GENOMIC DNA]</scope>
    <source>
        <strain evidence="13 14">NH11</strain>
    </source>
</reference>
<dbReference type="InterPro" id="IPR005835">
    <property type="entry name" value="NTP_transferase_dom"/>
</dbReference>
<dbReference type="NCBIfam" id="NF001947">
    <property type="entry name" value="PRK00725.1"/>
    <property type="match status" value="1"/>
</dbReference>
<evidence type="ECO:0000256" key="3">
    <source>
        <dbReference type="ARBA" id="ARBA00022679"/>
    </source>
</evidence>
<dbReference type="PANTHER" id="PTHR43523:SF2">
    <property type="entry name" value="GLUCOSE-1-PHOSPHATE ADENYLYLTRANSFERASE"/>
    <property type="match status" value="1"/>
</dbReference>
<dbReference type="PROSITE" id="PS00809">
    <property type="entry name" value="ADP_GLC_PYROPHOSPH_2"/>
    <property type="match status" value="1"/>
</dbReference>
<dbReference type="KEGG" id="fmr:Fuma_02597"/>
<evidence type="ECO:0000256" key="7">
    <source>
        <dbReference type="ARBA" id="ARBA00023056"/>
    </source>
</evidence>
<dbReference type="Pfam" id="PF24894">
    <property type="entry name" value="Hexapep_GlmU"/>
    <property type="match status" value="1"/>
</dbReference>
<dbReference type="GO" id="GO:0005978">
    <property type="term" value="P:glycogen biosynthetic process"/>
    <property type="evidence" value="ECO:0007669"/>
    <property type="project" value="UniProtKB-UniRule"/>
</dbReference>
<keyword evidence="4 9" id="KW-0548">Nucleotidyltransferase</keyword>
<dbReference type="InterPro" id="IPR056818">
    <property type="entry name" value="GlmU/GlgC-like_hexapep"/>
</dbReference>
<dbReference type="UniPathway" id="UPA00164"/>
<dbReference type="Gene3D" id="2.160.10.10">
    <property type="entry name" value="Hexapeptide repeat proteins"/>
    <property type="match status" value="1"/>
</dbReference>
<feature type="site" description="Could play a key role in the communication between the regulatory and the substrate sites" evidence="9">
    <location>
        <position position="97"/>
    </location>
</feature>
<evidence type="ECO:0000256" key="1">
    <source>
        <dbReference type="ARBA" id="ARBA00010443"/>
    </source>
</evidence>
<dbReference type="InterPro" id="IPR029044">
    <property type="entry name" value="Nucleotide-diphossugar_trans"/>
</dbReference>
<evidence type="ECO:0000256" key="6">
    <source>
        <dbReference type="ARBA" id="ARBA00022840"/>
    </source>
</evidence>
<comment type="catalytic activity">
    <reaction evidence="9">
        <text>alpha-D-glucose 1-phosphate + ATP + H(+) = ADP-alpha-D-glucose + diphosphate</text>
        <dbReference type="Rhea" id="RHEA:12120"/>
        <dbReference type="ChEBI" id="CHEBI:15378"/>
        <dbReference type="ChEBI" id="CHEBI:30616"/>
        <dbReference type="ChEBI" id="CHEBI:33019"/>
        <dbReference type="ChEBI" id="CHEBI:57498"/>
        <dbReference type="ChEBI" id="CHEBI:58601"/>
        <dbReference type="EC" id="2.7.7.27"/>
    </reaction>
</comment>
<sequence>MTEDVLTLILAGGVGSRLSPLTSHRAKPAVPFGGQYRIIDFALSNCLHSGLRRILVLPQYKSHSLNKHLRDGWSVFNPSLGEYITPIPPQMRTDDSWYQGTADAIYQNLFLLERSGAKYVVVLSGDHIYRMDYAELINVHKFMEADATVACMAVDRKLASSFGVVEVDNQLRIVDFEEKPASPQPMPDHPDKAMASMGVYVFSIDILIDTLRNDSTKADSTRDFGCDILPRLIKEKDVVAYQFGTANGRVSTDGYWRDVGTLDSYYDANMDLLRPLPPIDLYQPDWMIRTAITQNPPARTVSGPTGIEPRLINSIISPGAIVAGGIVVNSILSPNVRVDEGAHVFDSVLFDGVSVGTGARVSRCIVEKGVKIPPGIILDYDSVAESGDCVISDNGVIVIPQGYCEWGRHSARSSEESDDSESLALHAASFSS</sequence>
<dbReference type="OrthoDB" id="9801810at2"/>
<comment type="similarity">
    <text evidence="1 9">Belongs to the bacterial/plant glucose-1-phosphate adenylyltransferase family.</text>
</comment>
<gene>
    <name evidence="13" type="primary">glgC_1</name>
    <name evidence="9" type="synonym">glgC</name>
    <name evidence="13" type="ORF">Fuma_02597</name>
</gene>
<evidence type="ECO:0000259" key="11">
    <source>
        <dbReference type="Pfam" id="PF00483"/>
    </source>
</evidence>
<dbReference type="Pfam" id="PF00483">
    <property type="entry name" value="NTP_transferase"/>
    <property type="match status" value="1"/>
</dbReference>
<evidence type="ECO:0000256" key="10">
    <source>
        <dbReference type="SAM" id="MobiDB-lite"/>
    </source>
</evidence>
<keyword evidence="2 9" id="KW-0321">Glycogen metabolism</keyword>
<feature type="binding site" evidence="9">
    <location>
        <begin position="178"/>
        <end position="179"/>
    </location>
    <ligand>
        <name>alpha-D-glucose 1-phosphate</name>
        <dbReference type="ChEBI" id="CHEBI:58601"/>
    </ligand>
</feature>